<evidence type="ECO:0000256" key="3">
    <source>
        <dbReference type="ARBA" id="ARBA00012737"/>
    </source>
</evidence>
<dbReference type="InterPro" id="IPR029055">
    <property type="entry name" value="Ntn_hydrolases_N"/>
</dbReference>
<organism evidence="11 12">
    <name type="scientific">Candidatus Pseudobacter hemicellulosilyticus</name>
    <dbReference type="NCBI Taxonomy" id="3121375"/>
    <lineage>
        <taxon>Bacteria</taxon>
        <taxon>Pseudomonadati</taxon>
        <taxon>Bacteroidota</taxon>
        <taxon>Chitinophagia</taxon>
        <taxon>Chitinophagales</taxon>
        <taxon>Chitinophagaceae</taxon>
        <taxon>Pseudobacter</taxon>
    </lineage>
</organism>
<keyword evidence="11" id="KW-0436">Ligase</keyword>
<dbReference type="PANTHER" id="PTHR43284:SF1">
    <property type="entry name" value="ASPARAGINE SYNTHETASE"/>
    <property type="match status" value="1"/>
</dbReference>
<dbReference type="GO" id="GO:0005524">
    <property type="term" value="F:ATP binding"/>
    <property type="evidence" value="ECO:0007669"/>
    <property type="project" value="UniProtKB-KW"/>
</dbReference>
<dbReference type="GO" id="GO:0004066">
    <property type="term" value="F:asparagine synthase (glutamine-hydrolyzing) activity"/>
    <property type="evidence" value="ECO:0007669"/>
    <property type="project" value="UniProtKB-EC"/>
</dbReference>
<feature type="domain" description="Glutamine amidotransferase type-2" evidence="10">
    <location>
        <begin position="2"/>
        <end position="217"/>
    </location>
</feature>
<evidence type="ECO:0000313" key="12">
    <source>
        <dbReference type="Proteomes" id="UP001220610"/>
    </source>
</evidence>
<evidence type="ECO:0000256" key="9">
    <source>
        <dbReference type="PIRSR" id="PIRSR001589-2"/>
    </source>
</evidence>
<evidence type="ECO:0000256" key="1">
    <source>
        <dbReference type="ARBA" id="ARBA00005187"/>
    </source>
</evidence>
<proteinExistence type="inferred from homology"/>
<evidence type="ECO:0000259" key="10">
    <source>
        <dbReference type="PROSITE" id="PS51278"/>
    </source>
</evidence>
<dbReference type="InterPro" id="IPR051786">
    <property type="entry name" value="ASN_synthetase/amidase"/>
</dbReference>
<reference evidence="11" key="1">
    <citation type="submission" date="2023-03" db="EMBL/GenBank/DDBJ databases">
        <title>Andean soil-derived lignocellulolytic bacterial consortium as a source of novel taxa and putative plastic-active enzymes.</title>
        <authorList>
            <person name="Diaz-Garcia L."/>
            <person name="Chuvochina M."/>
            <person name="Feuerriegel G."/>
            <person name="Bunk B."/>
            <person name="Sproer C."/>
            <person name="Streit W.R."/>
            <person name="Rodriguez L.M."/>
            <person name="Overmann J."/>
            <person name="Jimenez D.J."/>
        </authorList>
    </citation>
    <scope>NUCLEOTIDE SEQUENCE</scope>
    <source>
        <strain evidence="11">MAG 7</strain>
    </source>
</reference>
<comment type="catalytic activity">
    <reaction evidence="7">
        <text>L-aspartate + L-glutamine + ATP + H2O = L-asparagine + L-glutamate + AMP + diphosphate + H(+)</text>
        <dbReference type="Rhea" id="RHEA:12228"/>
        <dbReference type="ChEBI" id="CHEBI:15377"/>
        <dbReference type="ChEBI" id="CHEBI:15378"/>
        <dbReference type="ChEBI" id="CHEBI:29985"/>
        <dbReference type="ChEBI" id="CHEBI:29991"/>
        <dbReference type="ChEBI" id="CHEBI:30616"/>
        <dbReference type="ChEBI" id="CHEBI:33019"/>
        <dbReference type="ChEBI" id="CHEBI:58048"/>
        <dbReference type="ChEBI" id="CHEBI:58359"/>
        <dbReference type="ChEBI" id="CHEBI:456215"/>
        <dbReference type="EC" id="6.3.5.4"/>
    </reaction>
</comment>
<keyword evidence="6 8" id="KW-0315">Glutamine amidotransferase</keyword>
<dbReference type="SUPFAM" id="SSF56235">
    <property type="entry name" value="N-terminal nucleophile aminohydrolases (Ntn hydrolases)"/>
    <property type="match status" value="1"/>
</dbReference>
<dbReference type="Proteomes" id="UP001220610">
    <property type="component" value="Chromosome"/>
</dbReference>
<accession>A0AAJ6BH10</accession>
<feature type="binding site" evidence="9">
    <location>
        <position position="101"/>
    </location>
    <ligand>
        <name>L-glutamine</name>
        <dbReference type="ChEBI" id="CHEBI:58359"/>
    </ligand>
</feature>
<dbReference type="SUPFAM" id="SSF52402">
    <property type="entry name" value="Adenine nucleotide alpha hydrolases-like"/>
    <property type="match status" value="1"/>
</dbReference>
<dbReference type="InterPro" id="IPR006426">
    <property type="entry name" value="Asn_synth_AEB"/>
</dbReference>
<gene>
    <name evidence="11" type="primary">asnB</name>
    <name evidence="11" type="ORF">P0Y53_04190</name>
</gene>
<evidence type="ECO:0000313" key="11">
    <source>
        <dbReference type="EMBL" id="WEK36693.1"/>
    </source>
</evidence>
<dbReference type="Gene3D" id="3.40.50.620">
    <property type="entry name" value="HUPs"/>
    <property type="match status" value="2"/>
</dbReference>
<feature type="active site" description="For GATase activity" evidence="8">
    <location>
        <position position="2"/>
    </location>
</feature>
<sequence length="615" mass="69675">MCGIAGIIASDPSLVQHSRLKAMITALAHRGPDGEAAYIHPQGHAGFAHRRLAIIDLSPQAAQPMHYLDRYTIVYNGELYNYKELKATLQTAGLPFHTQSDTEVILAAYHHYREACLEQFDGMFAFAIWDNQEQTLFAARDRFGEKPFYYVQQDGCLLFASEMKALWAAGIPRQMEESMLYNFLTLGYVQNPWQPGATFYKGIHKLPARHYLQYQPGTDTLSLSAYWDLDATVCNNNITPQAAVEQFTDLFRTSVQRRLRSDVPLGTSLSGGLDSSSVLATIMQLSGASSNCQTFSATYPGFPKDESAYIAIVTRQLGVSNHQVQPDADSFMRDFEQLCYHQEEPFQSSSLLAQFNVYALAKEKGITVLLDGQGADEILAGYTHYYSQYWQELYRKDRSGFRRELAAARAAGITADWNWKHQLTALFPAFSAAFLGRSKAIRQKQQPDLNRDFVAAHGASHYARPHLDSLNGLLYYNSFQNGLETLLQYADRNSMAHGRELRLPFLYHELVSFVFSLPATLKIREGYSKWLLRKSMEPVLPATIVWRKDKIGFETPQQSWMQDRRIQELIRGGKEALVQKGVLKPGVLTKKIQPQENHAADNFDWRYLVAGTLQR</sequence>
<evidence type="ECO:0000256" key="5">
    <source>
        <dbReference type="ARBA" id="ARBA00022840"/>
    </source>
</evidence>
<keyword evidence="8" id="KW-0061">Asparagine biosynthesis</keyword>
<dbReference type="Pfam" id="PF13537">
    <property type="entry name" value="GATase_7"/>
    <property type="match status" value="1"/>
</dbReference>
<evidence type="ECO:0000256" key="2">
    <source>
        <dbReference type="ARBA" id="ARBA00005752"/>
    </source>
</evidence>
<evidence type="ECO:0000256" key="4">
    <source>
        <dbReference type="ARBA" id="ARBA00022741"/>
    </source>
</evidence>
<dbReference type="PIRSF" id="PIRSF001589">
    <property type="entry name" value="Asn_synthetase_glu-h"/>
    <property type="match status" value="1"/>
</dbReference>
<keyword evidence="4 9" id="KW-0547">Nucleotide-binding</keyword>
<dbReference type="Gene3D" id="3.60.20.10">
    <property type="entry name" value="Glutamine Phosphoribosylpyrophosphate, subunit 1, domain 1"/>
    <property type="match status" value="1"/>
</dbReference>
<dbReference type="InterPro" id="IPR014729">
    <property type="entry name" value="Rossmann-like_a/b/a_fold"/>
</dbReference>
<evidence type="ECO:0000256" key="6">
    <source>
        <dbReference type="ARBA" id="ARBA00022962"/>
    </source>
</evidence>
<dbReference type="EC" id="6.3.5.4" evidence="3"/>
<dbReference type="CDD" id="cd01991">
    <property type="entry name" value="Asn_synthase_B_C"/>
    <property type="match status" value="1"/>
</dbReference>
<name>A0AAJ6BH10_9BACT</name>
<dbReference type="PROSITE" id="PS51278">
    <property type="entry name" value="GATASE_TYPE_2"/>
    <property type="match status" value="1"/>
</dbReference>
<comment type="pathway">
    <text evidence="1">Amino-acid biosynthesis; L-asparagine biosynthesis; L-asparagine from L-aspartate (L-Gln route): step 1/1.</text>
</comment>
<protein>
    <recommendedName>
        <fullName evidence="3">asparagine synthase (glutamine-hydrolyzing)</fullName>
        <ecNumber evidence="3">6.3.5.4</ecNumber>
    </recommendedName>
</protein>
<comment type="similarity">
    <text evidence="2">Belongs to the asparagine synthetase family.</text>
</comment>
<dbReference type="InterPro" id="IPR033738">
    <property type="entry name" value="AsnB_N"/>
</dbReference>
<dbReference type="CDD" id="cd00712">
    <property type="entry name" value="AsnB"/>
    <property type="match status" value="1"/>
</dbReference>
<dbReference type="PANTHER" id="PTHR43284">
    <property type="entry name" value="ASPARAGINE SYNTHETASE (GLUTAMINE-HYDROLYZING)"/>
    <property type="match status" value="1"/>
</dbReference>
<dbReference type="InterPro" id="IPR017932">
    <property type="entry name" value="GATase_2_dom"/>
</dbReference>
<evidence type="ECO:0000256" key="8">
    <source>
        <dbReference type="PIRSR" id="PIRSR001589-1"/>
    </source>
</evidence>
<keyword evidence="8" id="KW-0028">Amino-acid biosynthesis</keyword>
<dbReference type="Pfam" id="PF00733">
    <property type="entry name" value="Asn_synthase"/>
    <property type="match status" value="1"/>
</dbReference>
<dbReference type="AlphaFoldDB" id="A0AAJ6BH10"/>
<dbReference type="InterPro" id="IPR001962">
    <property type="entry name" value="Asn_synthase"/>
</dbReference>
<evidence type="ECO:0000256" key="7">
    <source>
        <dbReference type="ARBA" id="ARBA00048741"/>
    </source>
</evidence>
<dbReference type="NCBIfam" id="TIGR01536">
    <property type="entry name" value="asn_synth_AEB"/>
    <property type="match status" value="1"/>
</dbReference>
<keyword evidence="5 9" id="KW-0067">ATP-binding</keyword>
<dbReference type="EMBL" id="CP119311">
    <property type="protein sequence ID" value="WEK36693.1"/>
    <property type="molecule type" value="Genomic_DNA"/>
</dbReference>
<dbReference type="GO" id="GO:0006529">
    <property type="term" value="P:asparagine biosynthetic process"/>
    <property type="evidence" value="ECO:0007669"/>
    <property type="project" value="UniProtKB-KW"/>
</dbReference>